<organism evidence="9 10">
    <name type="scientific">Candidatus Woesebacteria bacterium GW2011_GWA2_40_7</name>
    <dbReference type="NCBI Taxonomy" id="1618562"/>
    <lineage>
        <taxon>Bacteria</taxon>
        <taxon>Candidatus Woeseibacteriota</taxon>
    </lineage>
</organism>
<keyword evidence="2" id="KW-1003">Cell membrane</keyword>
<proteinExistence type="inferred from homology"/>
<reference evidence="9 10" key="1">
    <citation type="journal article" date="2015" name="Nature">
        <title>rRNA introns, odd ribosomes, and small enigmatic genomes across a large radiation of phyla.</title>
        <authorList>
            <person name="Brown C.T."/>
            <person name="Hug L.A."/>
            <person name="Thomas B.C."/>
            <person name="Sharon I."/>
            <person name="Castelle C.J."/>
            <person name="Singh A."/>
            <person name="Wilkins M.J."/>
            <person name="Williams K.H."/>
            <person name="Banfield J.F."/>
        </authorList>
    </citation>
    <scope>NUCLEOTIDE SEQUENCE [LARGE SCALE GENOMIC DNA]</scope>
</reference>
<keyword evidence="6 8" id="KW-0472">Membrane</keyword>
<dbReference type="Proteomes" id="UP000034013">
    <property type="component" value="Unassembled WGS sequence"/>
</dbReference>
<keyword evidence="5 8" id="KW-1133">Transmembrane helix</keyword>
<evidence type="ECO:0000256" key="2">
    <source>
        <dbReference type="ARBA" id="ARBA00022475"/>
    </source>
</evidence>
<evidence type="ECO:0000256" key="7">
    <source>
        <dbReference type="ARBA" id="ARBA00024033"/>
    </source>
</evidence>
<accession>A0A0G0W8S1</accession>
<comment type="caution">
    <text evidence="9">The sequence shown here is derived from an EMBL/GenBank/DDBJ whole genome shotgun (WGS) entry which is preliminary data.</text>
</comment>
<evidence type="ECO:0000256" key="1">
    <source>
        <dbReference type="ARBA" id="ARBA00004651"/>
    </source>
</evidence>
<feature type="transmembrane region" description="Helical" evidence="8">
    <location>
        <begin position="12"/>
        <end position="36"/>
    </location>
</feature>
<comment type="subcellular location">
    <subcellularLocation>
        <location evidence="1">Cell membrane</location>
        <topology evidence="1">Multi-pass membrane protein</topology>
    </subcellularLocation>
</comment>
<gene>
    <name evidence="9" type="ORF">UU16_C0058G0004</name>
</gene>
<sequence>MPALLGNIQLNFLLLVLKLPYLPFDLGVAALLYKFFKDPKNKFLAFTIWMFNPINLYATYMMGQFDVIPTFLAILTLYFAVKREKYFIAALFLGLGASFKIFPFLFLVPLALMKSKWLDRIKILGI</sequence>
<evidence type="ECO:0000256" key="4">
    <source>
        <dbReference type="ARBA" id="ARBA00022692"/>
    </source>
</evidence>
<evidence type="ECO:0000313" key="9">
    <source>
        <dbReference type="EMBL" id="KKR71597.1"/>
    </source>
</evidence>
<feature type="transmembrane region" description="Helical" evidence="8">
    <location>
        <begin position="86"/>
        <end position="112"/>
    </location>
</feature>
<dbReference type="InterPro" id="IPR018584">
    <property type="entry name" value="GT87"/>
</dbReference>
<keyword evidence="3" id="KW-0808">Transferase</keyword>
<evidence type="ECO:0000256" key="5">
    <source>
        <dbReference type="ARBA" id="ARBA00022989"/>
    </source>
</evidence>
<dbReference type="EMBL" id="LBZO01000058">
    <property type="protein sequence ID" value="KKR71597.1"/>
    <property type="molecule type" value="Genomic_DNA"/>
</dbReference>
<evidence type="ECO:0000313" key="10">
    <source>
        <dbReference type="Proteomes" id="UP000034013"/>
    </source>
</evidence>
<feature type="transmembrane region" description="Helical" evidence="8">
    <location>
        <begin position="57"/>
        <end position="80"/>
    </location>
</feature>
<evidence type="ECO:0000256" key="8">
    <source>
        <dbReference type="SAM" id="Phobius"/>
    </source>
</evidence>
<dbReference type="AlphaFoldDB" id="A0A0G0W8S1"/>
<comment type="similarity">
    <text evidence="7">Belongs to the glycosyltransferase 87 family.</text>
</comment>
<name>A0A0G0W8S1_9BACT</name>
<dbReference type="GO" id="GO:0016758">
    <property type="term" value="F:hexosyltransferase activity"/>
    <property type="evidence" value="ECO:0007669"/>
    <property type="project" value="InterPro"/>
</dbReference>
<dbReference type="Pfam" id="PF09594">
    <property type="entry name" value="GT87"/>
    <property type="match status" value="1"/>
</dbReference>
<evidence type="ECO:0000256" key="6">
    <source>
        <dbReference type="ARBA" id="ARBA00023136"/>
    </source>
</evidence>
<keyword evidence="4 8" id="KW-0812">Transmembrane</keyword>
<evidence type="ECO:0000256" key="3">
    <source>
        <dbReference type="ARBA" id="ARBA00022679"/>
    </source>
</evidence>
<dbReference type="GO" id="GO:0005886">
    <property type="term" value="C:plasma membrane"/>
    <property type="evidence" value="ECO:0007669"/>
    <property type="project" value="UniProtKB-SubCell"/>
</dbReference>
<evidence type="ECO:0008006" key="11">
    <source>
        <dbReference type="Google" id="ProtNLM"/>
    </source>
</evidence>
<protein>
    <recommendedName>
        <fullName evidence="11">Glycosyltransferase RgtA/B/C/D-like domain-containing protein</fullName>
    </recommendedName>
</protein>